<protein>
    <submittedName>
        <fullName evidence="2">GNAT family N-acetyltransferase</fullName>
    </submittedName>
</protein>
<dbReference type="Proteomes" id="UP000313645">
    <property type="component" value="Unassembled WGS sequence"/>
</dbReference>
<dbReference type="SUPFAM" id="SSF55729">
    <property type="entry name" value="Acyl-CoA N-acyltransferases (Nat)"/>
    <property type="match status" value="1"/>
</dbReference>
<dbReference type="PANTHER" id="PTHR13355">
    <property type="entry name" value="GLUCOSAMINE 6-PHOSPHATE N-ACETYLTRANSFERASE"/>
    <property type="match status" value="1"/>
</dbReference>
<dbReference type="InterPro" id="IPR016181">
    <property type="entry name" value="Acyl_CoA_acyltransferase"/>
</dbReference>
<comment type="caution">
    <text evidence="2">The sequence shown here is derived from an EMBL/GenBank/DDBJ whole genome shotgun (WGS) entry which is preliminary data.</text>
</comment>
<dbReference type="PROSITE" id="PS51186">
    <property type="entry name" value="GNAT"/>
    <property type="match status" value="1"/>
</dbReference>
<dbReference type="Pfam" id="PF13673">
    <property type="entry name" value="Acetyltransf_10"/>
    <property type="match status" value="1"/>
</dbReference>
<evidence type="ECO:0000259" key="1">
    <source>
        <dbReference type="PROSITE" id="PS51186"/>
    </source>
</evidence>
<dbReference type="InterPro" id="IPR039143">
    <property type="entry name" value="GNPNAT1-like"/>
</dbReference>
<evidence type="ECO:0000313" key="2">
    <source>
        <dbReference type="EMBL" id="TBW59140.1"/>
    </source>
</evidence>
<keyword evidence="3" id="KW-1185">Reference proteome</keyword>
<name>A0ABY1ZUK3_9GAMM</name>
<dbReference type="InterPro" id="IPR057691">
    <property type="entry name" value="DUF7931"/>
</dbReference>
<accession>A0ABY1ZUK3</accession>
<feature type="domain" description="N-acetyltransferase" evidence="1">
    <location>
        <begin position="3"/>
        <end position="144"/>
    </location>
</feature>
<dbReference type="PANTHER" id="PTHR13355:SF11">
    <property type="entry name" value="GLUCOSAMINE 6-PHOSPHATE N-ACETYLTRANSFERASE"/>
    <property type="match status" value="1"/>
</dbReference>
<evidence type="ECO:0000313" key="3">
    <source>
        <dbReference type="Proteomes" id="UP000313645"/>
    </source>
</evidence>
<reference evidence="2 3" key="1">
    <citation type="submission" date="2019-02" db="EMBL/GenBank/DDBJ databases">
        <title>Marinobacter halodurans sp. nov., a marine bacterium isolated from sea tidal flat.</title>
        <authorList>
            <person name="Yoo Y."/>
            <person name="Lee D.W."/>
            <person name="Kim B.S."/>
            <person name="Kim J.-J."/>
        </authorList>
    </citation>
    <scope>NUCLEOTIDE SEQUENCE [LARGE SCALE GENOMIC DNA]</scope>
    <source>
        <strain evidence="2 3">YJ-S3-2</strain>
    </source>
</reference>
<organism evidence="2 3">
    <name type="scientific">Marinobacter halodurans</name>
    <dbReference type="NCBI Taxonomy" id="2528979"/>
    <lineage>
        <taxon>Bacteria</taxon>
        <taxon>Pseudomonadati</taxon>
        <taxon>Pseudomonadota</taxon>
        <taxon>Gammaproteobacteria</taxon>
        <taxon>Pseudomonadales</taxon>
        <taxon>Marinobacteraceae</taxon>
        <taxon>Marinobacter</taxon>
    </lineage>
</organism>
<dbReference type="CDD" id="cd04301">
    <property type="entry name" value="NAT_SF"/>
    <property type="match status" value="1"/>
</dbReference>
<sequence length="321" mass="37277">MELKIRKYSWQLAPSAIRDIRQTVFIDEQGVPADLEWDETDEISDHFIGVLPDNTPVAVARLVPSVTDVGHIGRMAILREHRGRGYGEQMLRHIMQEAASQFDQLHLSAQQYAVPFYEKLGFHVCSTPYDDAGIPHLDMRCLAAPQILAGGSRTHNPTILGRDDSTWHFAQEGEYHNLLDTVAGQASQRIWLYDRLLEHDLYDRQRLRDIFSEMARRHRVCEIRLLVHDDKPLVQRRHQLVQLMKRLPSKIELRLVNPDYPSEEQAFLLADRDALAYRHRFDSLEGWARFADSGRVKLQAEAFQRMWDTARPSLELRELPL</sequence>
<dbReference type="Pfam" id="PF25559">
    <property type="entry name" value="DUF7931"/>
    <property type="match status" value="1"/>
</dbReference>
<dbReference type="Gene3D" id="3.40.630.30">
    <property type="match status" value="1"/>
</dbReference>
<dbReference type="InterPro" id="IPR000182">
    <property type="entry name" value="GNAT_dom"/>
</dbReference>
<dbReference type="EMBL" id="SJDL01000002">
    <property type="protein sequence ID" value="TBW59140.1"/>
    <property type="molecule type" value="Genomic_DNA"/>
</dbReference>
<gene>
    <name evidence="2" type="ORF">EZI54_02170</name>
</gene>
<dbReference type="RefSeq" id="WP_131478566.1">
    <property type="nucleotide sequence ID" value="NZ_SJDL01000002.1"/>
</dbReference>
<proteinExistence type="predicted"/>